<keyword evidence="3" id="KW-1185">Reference proteome</keyword>
<comment type="caution">
    <text evidence="2">The sequence shown here is derived from an EMBL/GenBank/DDBJ whole genome shotgun (WGS) entry which is preliminary data.</text>
</comment>
<evidence type="ECO:0000256" key="1">
    <source>
        <dbReference type="SAM" id="MobiDB-lite"/>
    </source>
</evidence>
<accession>A0AAV4D8Y9</accession>
<dbReference type="AlphaFoldDB" id="A0AAV4D8Y9"/>
<feature type="region of interest" description="Disordered" evidence="1">
    <location>
        <begin position="1"/>
        <end position="43"/>
    </location>
</feature>
<dbReference type="EMBL" id="BLXT01007636">
    <property type="protein sequence ID" value="GFO40712.1"/>
    <property type="molecule type" value="Genomic_DNA"/>
</dbReference>
<reference evidence="2 3" key="1">
    <citation type="journal article" date="2021" name="Elife">
        <title>Chloroplast acquisition without the gene transfer in kleptoplastic sea slugs, Plakobranchus ocellatus.</title>
        <authorList>
            <person name="Maeda T."/>
            <person name="Takahashi S."/>
            <person name="Yoshida T."/>
            <person name="Shimamura S."/>
            <person name="Takaki Y."/>
            <person name="Nagai Y."/>
            <person name="Toyoda A."/>
            <person name="Suzuki Y."/>
            <person name="Arimoto A."/>
            <person name="Ishii H."/>
            <person name="Satoh N."/>
            <person name="Nishiyama T."/>
            <person name="Hasebe M."/>
            <person name="Maruyama T."/>
            <person name="Minagawa J."/>
            <person name="Obokata J."/>
            <person name="Shigenobu S."/>
        </authorList>
    </citation>
    <scope>NUCLEOTIDE SEQUENCE [LARGE SCALE GENOMIC DNA]</scope>
</reference>
<protein>
    <submittedName>
        <fullName evidence="2">Uncharacterized protein</fullName>
    </submittedName>
</protein>
<evidence type="ECO:0000313" key="2">
    <source>
        <dbReference type="EMBL" id="GFO40712.1"/>
    </source>
</evidence>
<gene>
    <name evidence="2" type="ORF">PoB_006721700</name>
</gene>
<organism evidence="2 3">
    <name type="scientific">Plakobranchus ocellatus</name>
    <dbReference type="NCBI Taxonomy" id="259542"/>
    <lineage>
        <taxon>Eukaryota</taxon>
        <taxon>Metazoa</taxon>
        <taxon>Spiralia</taxon>
        <taxon>Lophotrochozoa</taxon>
        <taxon>Mollusca</taxon>
        <taxon>Gastropoda</taxon>
        <taxon>Heterobranchia</taxon>
        <taxon>Euthyneura</taxon>
        <taxon>Panpulmonata</taxon>
        <taxon>Sacoglossa</taxon>
        <taxon>Placobranchoidea</taxon>
        <taxon>Plakobranchidae</taxon>
        <taxon>Plakobranchus</taxon>
    </lineage>
</organism>
<name>A0AAV4D8Y9_9GAST</name>
<dbReference type="Proteomes" id="UP000735302">
    <property type="component" value="Unassembled WGS sequence"/>
</dbReference>
<feature type="compositionally biased region" description="Basic and acidic residues" evidence="1">
    <location>
        <begin position="27"/>
        <end position="43"/>
    </location>
</feature>
<sequence length="74" mass="8259">MVNPLEVDPVKMSSDTDVENELGTPAQKERQDDGDQHLDNLKERHPTHIIIDLAVNGKFHKGTSITTQGIIRTL</sequence>
<evidence type="ECO:0000313" key="3">
    <source>
        <dbReference type="Proteomes" id="UP000735302"/>
    </source>
</evidence>
<proteinExistence type="predicted"/>